<dbReference type="InterPro" id="IPR051603">
    <property type="entry name" value="Zinc-ADH_QOR/CCCR"/>
</dbReference>
<evidence type="ECO:0000313" key="3">
    <source>
        <dbReference type="EMBL" id="MBK0398669.1"/>
    </source>
</evidence>
<dbReference type="Gene3D" id="3.90.180.10">
    <property type="entry name" value="Medium-chain alcohol dehydrogenases, catalytic domain"/>
    <property type="match status" value="1"/>
</dbReference>
<dbReference type="Proteomes" id="UP000655420">
    <property type="component" value="Unassembled WGS sequence"/>
</dbReference>
<dbReference type="GO" id="GO:0016491">
    <property type="term" value="F:oxidoreductase activity"/>
    <property type="evidence" value="ECO:0007669"/>
    <property type="project" value="InterPro"/>
</dbReference>
<dbReference type="Pfam" id="PF00107">
    <property type="entry name" value="ADH_zinc_N"/>
    <property type="match status" value="1"/>
</dbReference>
<evidence type="ECO:0000313" key="4">
    <source>
        <dbReference type="Proteomes" id="UP000655420"/>
    </source>
</evidence>
<organism evidence="3 4">
    <name type="scientific">Thermohalobaculum xanthum</name>
    <dbReference type="NCBI Taxonomy" id="2753746"/>
    <lineage>
        <taxon>Bacteria</taxon>
        <taxon>Pseudomonadati</taxon>
        <taxon>Pseudomonadota</taxon>
        <taxon>Alphaproteobacteria</taxon>
        <taxon>Rhodobacterales</taxon>
        <taxon>Paracoccaceae</taxon>
        <taxon>Thermohalobaculum</taxon>
    </lineage>
</organism>
<protein>
    <submittedName>
        <fullName evidence="3">NADPH:quinone reductase</fullName>
    </submittedName>
</protein>
<dbReference type="Gene3D" id="3.40.50.720">
    <property type="entry name" value="NAD(P)-binding Rossmann-like Domain"/>
    <property type="match status" value="1"/>
</dbReference>
<evidence type="ECO:0000256" key="1">
    <source>
        <dbReference type="ARBA" id="ARBA00022857"/>
    </source>
</evidence>
<evidence type="ECO:0000259" key="2">
    <source>
        <dbReference type="SMART" id="SM00829"/>
    </source>
</evidence>
<dbReference type="SUPFAM" id="SSF51735">
    <property type="entry name" value="NAD(P)-binding Rossmann-fold domains"/>
    <property type="match status" value="1"/>
</dbReference>
<accession>A0A8J7M5D6</accession>
<name>A0A8J7M5D6_9RHOB</name>
<feature type="domain" description="Enoyl reductase (ER)" evidence="2">
    <location>
        <begin position="12"/>
        <end position="324"/>
    </location>
</feature>
<sequence>MRAIIYRRFGPADEVLELVDLPTPEPAAGEVLVALRASGVNPSDVKLRAGARPGATMDWEFIVPHSDGAGEIVAVGDGVSASRVGERVWIWNGQWRRQMGTGAEMVALPADQVVRLPDGTGFLEGACLGIPAMTAWATVLGDGPVEGKTVLVTGGAGTVGRYAIQIARLAGARVITTVSGPEKAAHAGPADHVINYREEDVAARVLDLTGGRGADRIVEVDFGANLDATVRMIAEGGTIATYASAGRMTPELPFYPLMFRNVRVWMALIYLLDPETRRRGEADLSRWMERGDLDHAVAEVHALSETAAAHRAVEAGGKLGSVVIEL</sequence>
<dbReference type="Pfam" id="PF08240">
    <property type="entry name" value="ADH_N"/>
    <property type="match status" value="1"/>
</dbReference>
<dbReference type="InterPro" id="IPR011032">
    <property type="entry name" value="GroES-like_sf"/>
</dbReference>
<dbReference type="InterPro" id="IPR036291">
    <property type="entry name" value="NAD(P)-bd_dom_sf"/>
</dbReference>
<dbReference type="EMBL" id="JAEHHL010000002">
    <property type="protein sequence ID" value="MBK0398669.1"/>
    <property type="molecule type" value="Genomic_DNA"/>
</dbReference>
<reference evidence="3" key="1">
    <citation type="submission" date="2020-12" db="EMBL/GenBank/DDBJ databases">
        <title>Bacterial taxonomy.</title>
        <authorList>
            <person name="Pan X."/>
        </authorList>
    </citation>
    <scope>NUCLEOTIDE SEQUENCE</scope>
    <source>
        <strain evidence="3">M0105</strain>
    </source>
</reference>
<dbReference type="InterPro" id="IPR013149">
    <property type="entry name" value="ADH-like_C"/>
</dbReference>
<dbReference type="PANTHER" id="PTHR44154:SF1">
    <property type="entry name" value="QUINONE OXIDOREDUCTASE"/>
    <property type="match status" value="1"/>
</dbReference>
<dbReference type="PANTHER" id="PTHR44154">
    <property type="entry name" value="QUINONE OXIDOREDUCTASE"/>
    <property type="match status" value="1"/>
</dbReference>
<keyword evidence="1" id="KW-0521">NADP</keyword>
<dbReference type="InterPro" id="IPR013154">
    <property type="entry name" value="ADH-like_N"/>
</dbReference>
<dbReference type="SUPFAM" id="SSF50129">
    <property type="entry name" value="GroES-like"/>
    <property type="match status" value="1"/>
</dbReference>
<gene>
    <name evidence="3" type="ORF">H0I76_05680</name>
</gene>
<dbReference type="SMART" id="SM00829">
    <property type="entry name" value="PKS_ER"/>
    <property type="match status" value="1"/>
</dbReference>
<dbReference type="RefSeq" id="WP_200608154.1">
    <property type="nucleotide sequence ID" value="NZ_JAEHHL010000002.1"/>
</dbReference>
<keyword evidence="4" id="KW-1185">Reference proteome</keyword>
<dbReference type="InterPro" id="IPR020843">
    <property type="entry name" value="ER"/>
</dbReference>
<dbReference type="CDD" id="cd08253">
    <property type="entry name" value="zeta_crystallin"/>
    <property type="match status" value="1"/>
</dbReference>
<proteinExistence type="predicted"/>
<comment type="caution">
    <text evidence="3">The sequence shown here is derived from an EMBL/GenBank/DDBJ whole genome shotgun (WGS) entry which is preliminary data.</text>
</comment>
<dbReference type="AlphaFoldDB" id="A0A8J7M5D6"/>